<keyword evidence="1" id="KW-1133">Transmembrane helix</keyword>
<dbReference type="PANTHER" id="PTHR30199">
    <property type="entry name" value="MFS FAMILY TRANSPORTER, PREDICTED SUBSTRATE BENZOATE"/>
    <property type="match status" value="1"/>
</dbReference>
<name>A0ABU6DPQ6_9GAMM</name>
<feature type="transmembrane region" description="Helical" evidence="1">
    <location>
        <begin position="321"/>
        <end position="343"/>
    </location>
</feature>
<proteinExistence type="predicted"/>
<reference evidence="2 3" key="1">
    <citation type="submission" date="2019-08" db="EMBL/GenBank/DDBJ databases">
        <title>Five species of Acinetobacter isolated from floral nectar and animal pollinators.</title>
        <authorList>
            <person name="Hendry T.A."/>
        </authorList>
    </citation>
    <scope>NUCLEOTIDE SEQUENCE [LARGE SCALE GENOMIC DNA]</scope>
    <source>
        <strain evidence="2 3">MD18.27</strain>
    </source>
</reference>
<sequence length="388" mass="41883">MLKQLINDFSLSAAFAGIITFIIGISVSAVLVIEGAQRLGATPAQISSWFFALGISIGLIGALLSWKYKYPVSTAWSTPGIALIIASSQHYSLAEAIGAFIVCGILVAITGFSGIFQKIMSKIPLSLSCAMLAGILLKFGLNLFIHLPDQWFFTLGTLSSYFILKRYVPRYSIVIMVCIAFILSTIFCDVSIPNLSIELTTPLWISPTFSLQSIIGLAIPLFIVNISSQFLPGIGMIKSYGYQPNTNQIVGWIGVTQTCFAPFGAFSVCLAAISAAVSLDHQVHPDPKKRYVAGICCGICYILMGIFATYLTHLLINLPQLFIITVAGIALLGTISHNISVAFEDSDSRDASLFTFLLSASGIQILGIGSAFWGLVFGIIIYKFLRLK</sequence>
<evidence type="ECO:0000313" key="2">
    <source>
        <dbReference type="EMBL" id="MEB5475622.1"/>
    </source>
</evidence>
<dbReference type="Pfam" id="PF03594">
    <property type="entry name" value="BenE"/>
    <property type="match status" value="1"/>
</dbReference>
<protein>
    <submittedName>
        <fullName evidence="2">Benzoate/H(+) symporter BenE family transporter</fullName>
    </submittedName>
</protein>
<gene>
    <name evidence="2" type="primary">benE</name>
    <name evidence="2" type="ORF">I2F25_00895</name>
</gene>
<feature type="transmembrane region" description="Helical" evidence="1">
    <location>
        <begin position="123"/>
        <end position="145"/>
    </location>
</feature>
<dbReference type="NCBIfam" id="TIGR00843">
    <property type="entry name" value="benE"/>
    <property type="match status" value="1"/>
</dbReference>
<feature type="transmembrane region" description="Helical" evidence="1">
    <location>
        <begin position="151"/>
        <end position="168"/>
    </location>
</feature>
<feature type="transmembrane region" description="Helical" evidence="1">
    <location>
        <begin position="249"/>
        <end position="279"/>
    </location>
</feature>
<evidence type="ECO:0000256" key="1">
    <source>
        <dbReference type="SAM" id="Phobius"/>
    </source>
</evidence>
<keyword evidence="3" id="KW-1185">Reference proteome</keyword>
<dbReference type="RefSeq" id="WP_325774270.1">
    <property type="nucleotide sequence ID" value="NZ_VTDN01000001.1"/>
</dbReference>
<feature type="transmembrane region" description="Helical" evidence="1">
    <location>
        <begin position="291"/>
        <end position="314"/>
    </location>
</feature>
<dbReference type="InterPro" id="IPR004711">
    <property type="entry name" value="Benzoate_Transporter"/>
</dbReference>
<organism evidence="2 3">
    <name type="scientific">Acinetobacter pollinis</name>
    <dbReference type="NCBI Taxonomy" id="2605270"/>
    <lineage>
        <taxon>Bacteria</taxon>
        <taxon>Pseudomonadati</taxon>
        <taxon>Pseudomonadota</taxon>
        <taxon>Gammaproteobacteria</taxon>
        <taxon>Moraxellales</taxon>
        <taxon>Moraxellaceae</taxon>
        <taxon>Acinetobacter</taxon>
    </lineage>
</organism>
<dbReference type="Proteomes" id="UP001339883">
    <property type="component" value="Unassembled WGS sequence"/>
</dbReference>
<feature type="transmembrane region" description="Helical" evidence="1">
    <location>
        <begin position="173"/>
        <end position="192"/>
    </location>
</feature>
<feature type="transmembrane region" description="Helical" evidence="1">
    <location>
        <begin position="96"/>
        <end position="116"/>
    </location>
</feature>
<accession>A0ABU6DPQ6</accession>
<evidence type="ECO:0000313" key="3">
    <source>
        <dbReference type="Proteomes" id="UP001339883"/>
    </source>
</evidence>
<keyword evidence="1" id="KW-0472">Membrane</keyword>
<feature type="transmembrane region" description="Helical" evidence="1">
    <location>
        <begin position="363"/>
        <end position="385"/>
    </location>
</feature>
<feature type="transmembrane region" description="Helical" evidence="1">
    <location>
        <begin position="204"/>
        <end position="228"/>
    </location>
</feature>
<feature type="transmembrane region" description="Helical" evidence="1">
    <location>
        <begin position="46"/>
        <end position="66"/>
    </location>
</feature>
<comment type="caution">
    <text evidence="2">The sequence shown here is derived from an EMBL/GenBank/DDBJ whole genome shotgun (WGS) entry which is preliminary data.</text>
</comment>
<keyword evidence="1" id="KW-0812">Transmembrane</keyword>
<dbReference type="EMBL" id="VTDN01000001">
    <property type="protein sequence ID" value="MEB5475622.1"/>
    <property type="molecule type" value="Genomic_DNA"/>
</dbReference>
<dbReference type="PANTHER" id="PTHR30199:SF0">
    <property type="entry name" value="INNER MEMBRANE PROTEIN YDCO"/>
    <property type="match status" value="1"/>
</dbReference>
<feature type="transmembrane region" description="Helical" evidence="1">
    <location>
        <begin position="12"/>
        <end position="34"/>
    </location>
</feature>